<gene>
    <name evidence="1" type="ORF">IV494_03655</name>
</gene>
<dbReference type="Proteomes" id="UP000660070">
    <property type="component" value="Unassembled WGS sequence"/>
</dbReference>
<evidence type="ECO:0000313" key="2">
    <source>
        <dbReference type="Proteomes" id="UP000660070"/>
    </source>
</evidence>
<accession>A0ABS0F9A4</accession>
<dbReference type="RefSeq" id="WP_196078799.1">
    <property type="nucleotide sequence ID" value="NZ_JADPVI010000001.1"/>
</dbReference>
<proteinExistence type="predicted"/>
<name>A0ABS0F9A4_9FLAO</name>
<protein>
    <submittedName>
        <fullName evidence="1">Uncharacterized protein</fullName>
    </submittedName>
</protein>
<keyword evidence="2" id="KW-1185">Reference proteome</keyword>
<comment type="caution">
    <text evidence="1">The sequence shown here is derived from an EMBL/GenBank/DDBJ whole genome shotgun (WGS) entry which is preliminary data.</text>
</comment>
<organism evidence="1 2">
    <name type="scientific">Kaistella gelatinilytica</name>
    <dbReference type="NCBI Taxonomy" id="2787636"/>
    <lineage>
        <taxon>Bacteria</taxon>
        <taxon>Pseudomonadati</taxon>
        <taxon>Bacteroidota</taxon>
        <taxon>Flavobacteriia</taxon>
        <taxon>Flavobacteriales</taxon>
        <taxon>Weeksellaceae</taxon>
        <taxon>Chryseobacterium group</taxon>
        <taxon>Kaistella</taxon>
    </lineage>
</organism>
<evidence type="ECO:0000313" key="1">
    <source>
        <dbReference type="EMBL" id="MBF8456268.1"/>
    </source>
</evidence>
<sequence>MNTENLLLKLSEVNKTSQQLDSPESERFETVEIVGNFANQFTGLDSVKAFQEKKAPRL</sequence>
<reference evidence="1 2" key="1">
    <citation type="submission" date="2020-11" db="EMBL/GenBank/DDBJ databases">
        <title>Kaistella gelatinilytica sp. nov., a flavobacterium isolated from Antarctic Soil.</title>
        <authorList>
            <person name="Li J."/>
        </authorList>
    </citation>
    <scope>NUCLEOTIDE SEQUENCE [LARGE SCALE GENOMIC DNA]</scope>
    <source>
        <strain evidence="1 2">G5-32</strain>
    </source>
</reference>
<dbReference type="EMBL" id="JADPVI010000001">
    <property type="protein sequence ID" value="MBF8456268.1"/>
    <property type="molecule type" value="Genomic_DNA"/>
</dbReference>